<reference evidence="2 4" key="2">
    <citation type="submission" date="2024-02" db="EMBL/GenBank/DDBJ databases">
        <title>Tn5403 promotes plasmid rearrangements and degradation of the Klebsiella pneumoniae carbapenemase (KPC) transposon Tn4401.</title>
        <authorList>
            <person name="Sheppard A.E."/>
            <person name="Barry K.E."/>
            <person name="Parikh H.I."/>
            <person name="Vegesana K."/>
            <person name="Sebra R."/>
            <person name="George S."/>
            <person name="Sanderson N.D."/>
            <person name="Stoesser N."/>
            <person name="Eyre D.W."/>
            <person name="Crook D.W."/>
            <person name="Walker A.S."/>
            <person name="Mathers A.J."/>
        </authorList>
    </citation>
    <scope>NUCLEOTIDE SEQUENCE [LARGE SCALE GENOMIC DNA]</scope>
    <source>
        <strain evidence="2 4">CAV1921</strain>
    </source>
</reference>
<gene>
    <name evidence="2" type="ORF">LM286_16945</name>
    <name evidence="1" type="ORF">N2J37_18515</name>
</gene>
<dbReference type="Pfam" id="PF22397">
    <property type="entry name" value="NADAR-DarT1"/>
    <property type="match status" value="1"/>
</dbReference>
<dbReference type="EMBL" id="CP104450">
    <property type="protein sequence ID" value="UXE36535.1"/>
    <property type="molecule type" value="Genomic_DNA"/>
</dbReference>
<reference evidence="1" key="1">
    <citation type="submission" date="2022-09" db="EMBL/GenBank/DDBJ databases">
        <title>Multidrug resistance Raoultella ornithinolytica Strain MQB_Silv_108.</title>
        <authorList>
            <person name="Quintela-Baluja M."/>
        </authorList>
    </citation>
    <scope>NUCLEOTIDE SEQUENCE</scope>
    <source>
        <strain evidence="1">MQB_Silv_108</strain>
    </source>
</reference>
<dbReference type="InterPro" id="IPR053913">
    <property type="entry name" value="NADAR-DarT1"/>
</dbReference>
<proteinExistence type="predicted"/>
<dbReference type="PaxDb" id="1286170-RORB6_09760"/>
<evidence type="ECO:0000313" key="3">
    <source>
        <dbReference type="Proteomes" id="UP001064206"/>
    </source>
</evidence>
<name>A0A225TV80_RAOOR</name>
<dbReference type="Proteomes" id="UP001064206">
    <property type="component" value="Chromosome"/>
</dbReference>
<evidence type="ECO:0000313" key="2">
    <source>
        <dbReference type="EMBL" id="WWC10044.1"/>
    </source>
</evidence>
<dbReference type="RefSeq" id="WP_004860292.1">
    <property type="nucleotide sequence ID" value="NZ_ABDFAB020000012.1"/>
</dbReference>
<organism evidence="1 3">
    <name type="scientific">Raoultella ornithinolytica</name>
    <name type="common">Klebsiella ornithinolytica</name>
    <dbReference type="NCBI Taxonomy" id="54291"/>
    <lineage>
        <taxon>Bacteria</taxon>
        <taxon>Pseudomonadati</taxon>
        <taxon>Pseudomonadota</taxon>
        <taxon>Gammaproteobacteria</taxon>
        <taxon>Enterobacterales</taxon>
        <taxon>Enterobacteriaceae</taxon>
        <taxon>Klebsiella/Raoultella group</taxon>
        <taxon>Raoultella</taxon>
    </lineage>
</organism>
<evidence type="ECO:0000313" key="4">
    <source>
        <dbReference type="Proteomes" id="UP001350972"/>
    </source>
</evidence>
<dbReference type="EMBL" id="CP145163">
    <property type="protein sequence ID" value="WWC10044.1"/>
    <property type="molecule type" value="Genomic_DNA"/>
</dbReference>
<dbReference type="Proteomes" id="UP001350972">
    <property type="component" value="Chromosome"/>
</dbReference>
<accession>A0A225TV80</accession>
<sequence>MAVRPVFIPTREGEALVDIVNVDFSWSPGLAVSQKQKSIAALHDGYARMSPGAKILEVSSKSPDALGVQLSAFNMGVGSLGGQFISVESLFQSSKVFTDSGTVRGPFRELMRKAPKEARRAEVLKTSGRLTHFSFQPNEAREPVIWPLEPKSAFYDWLYLNALYHSPCKEQVLNYSAFTDIEFNPAKSVNCQAYSVALWCALRQRQLLTAAIPPRDAFIALIERFTIYNTSDGDLRNMSLF</sequence>
<dbReference type="GeneID" id="93754980"/>
<keyword evidence="4" id="KW-1185">Reference proteome</keyword>
<protein>
    <submittedName>
        <fullName evidence="1">Uncharacterized protein</fullName>
    </submittedName>
</protein>
<evidence type="ECO:0000313" key="1">
    <source>
        <dbReference type="EMBL" id="UXE36535.1"/>
    </source>
</evidence>
<dbReference type="AlphaFoldDB" id="A0A225TV80"/>